<dbReference type="AlphaFoldDB" id="A0A7R9BV69"/>
<sequence>MKQPDRFREAGLIFLPCIALQGIYNDPAGHATLLYGATCAVIFISCIFGWWVFYLPFIATTAVVVTFLVMSRKFLLRDQKPESLKVITITAIVSLVASVALFIILCFCEVFTPSQSRQPFRSQAGASPMTRIMRRNEDPTGAFVTAGPGGDDCGHGLQDCRIQGGHTNFARRHKIVGSWGMPAWMLPPIMVVNHRSSGLFSPSVPSEDPLPA</sequence>
<evidence type="ECO:0000313" key="4">
    <source>
        <dbReference type="Proteomes" id="UP000678499"/>
    </source>
</evidence>
<protein>
    <submittedName>
        <fullName evidence="2">Uncharacterized protein</fullName>
    </submittedName>
</protein>
<accession>A0A7R9BV69</accession>
<reference evidence="2" key="1">
    <citation type="submission" date="2020-11" db="EMBL/GenBank/DDBJ databases">
        <authorList>
            <person name="Tran Van P."/>
        </authorList>
    </citation>
    <scope>NUCLEOTIDE SEQUENCE</scope>
</reference>
<gene>
    <name evidence="3" type="ORF">NMOB1V02_LOCUS11110</name>
    <name evidence="2" type="ORF">NMOB1V02_LOCUS8503</name>
</gene>
<name>A0A7R9BV69_9CRUS</name>
<evidence type="ECO:0000313" key="3">
    <source>
        <dbReference type="EMBL" id="CAD7283495.1"/>
    </source>
</evidence>
<proteinExistence type="predicted"/>
<evidence type="ECO:0000256" key="1">
    <source>
        <dbReference type="SAM" id="Phobius"/>
    </source>
</evidence>
<keyword evidence="4" id="KW-1185">Reference proteome</keyword>
<feature type="transmembrane region" description="Helical" evidence="1">
    <location>
        <begin position="89"/>
        <end position="112"/>
    </location>
</feature>
<feature type="transmembrane region" description="Helical" evidence="1">
    <location>
        <begin position="35"/>
        <end position="68"/>
    </location>
</feature>
<keyword evidence="1" id="KW-1133">Transmembrane helix</keyword>
<dbReference type="EMBL" id="OA884475">
    <property type="protein sequence ID" value="CAD7280846.1"/>
    <property type="molecule type" value="Genomic_DNA"/>
</dbReference>
<organism evidence="2">
    <name type="scientific">Notodromas monacha</name>
    <dbReference type="NCBI Taxonomy" id="399045"/>
    <lineage>
        <taxon>Eukaryota</taxon>
        <taxon>Metazoa</taxon>
        <taxon>Ecdysozoa</taxon>
        <taxon>Arthropoda</taxon>
        <taxon>Crustacea</taxon>
        <taxon>Oligostraca</taxon>
        <taxon>Ostracoda</taxon>
        <taxon>Podocopa</taxon>
        <taxon>Podocopida</taxon>
        <taxon>Cypridocopina</taxon>
        <taxon>Cypridoidea</taxon>
        <taxon>Cyprididae</taxon>
        <taxon>Notodromas</taxon>
    </lineage>
</organism>
<keyword evidence="1" id="KW-0472">Membrane</keyword>
<dbReference type="EMBL" id="CAJPEX010005515">
    <property type="protein sequence ID" value="CAG0923647.1"/>
    <property type="molecule type" value="Genomic_DNA"/>
</dbReference>
<dbReference type="EMBL" id="CAJPEX010002438">
    <property type="protein sequence ID" value="CAG0920998.1"/>
    <property type="molecule type" value="Genomic_DNA"/>
</dbReference>
<dbReference type="Proteomes" id="UP000678499">
    <property type="component" value="Unassembled WGS sequence"/>
</dbReference>
<dbReference type="EMBL" id="OA887552">
    <property type="protein sequence ID" value="CAD7283495.1"/>
    <property type="molecule type" value="Genomic_DNA"/>
</dbReference>
<keyword evidence="1" id="KW-0812">Transmembrane</keyword>
<evidence type="ECO:0000313" key="2">
    <source>
        <dbReference type="EMBL" id="CAD7280846.1"/>
    </source>
</evidence>